<feature type="compositionally biased region" description="Polar residues" evidence="1">
    <location>
        <begin position="7"/>
        <end position="18"/>
    </location>
</feature>
<accession>A0A5C3NID3</accession>
<dbReference type="OrthoDB" id="3365514at2759"/>
<keyword evidence="3" id="KW-1185">Reference proteome</keyword>
<feature type="region of interest" description="Disordered" evidence="1">
    <location>
        <begin position="71"/>
        <end position="180"/>
    </location>
</feature>
<feature type="compositionally biased region" description="Polar residues" evidence="1">
    <location>
        <begin position="151"/>
        <end position="160"/>
    </location>
</feature>
<name>A0A5C3NID3_9AGAM</name>
<evidence type="ECO:0000313" key="2">
    <source>
        <dbReference type="EMBL" id="TFK57689.1"/>
    </source>
</evidence>
<dbReference type="AlphaFoldDB" id="A0A5C3NID3"/>
<reference evidence="2 3" key="1">
    <citation type="journal article" date="2019" name="Nat. Ecol. Evol.">
        <title>Megaphylogeny resolves global patterns of mushroom evolution.</title>
        <authorList>
            <person name="Varga T."/>
            <person name="Krizsan K."/>
            <person name="Foldi C."/>
            <person name="Dima B."/>
            <person name="Sanchez-Garcia M."/>
            <person name="Sanchez-Ramirez S."/>
            <person name="Szollosi G.J."/>
            <person name="Szarkandi J.G."/>
            <person name="Papp V."/>
            <person name="Albert L."/>
            <person name="Andreopoulos W."/>
            <person name="Angelini C."/>
            <person name="Antonin V."/>
            <person name="Barry K.W."/>
            <person name="Bougher N.L."/>
            <person name="Buchanan P."/>
            <person name="Buyck B."/>
            <person name="Bense V."/>
            <person name="Catcheside P."/>
            <person name="Chovatia M."/>
            <person name="Cooper J."/>
            <person name="Damon W."/>
            <person name="Desjardin D."/>
            <person name="Finy P."/>
            <person name="Geml J."/>
            <person name="Haridas S."/>
            <person name="Hughes K."/>
            <person name="Justo A."/>
            <person name="Karasinski D."/>
            <person name="Kautmanova I."/>
            <person name="Kiss B."/>
            <person name="Kocsube S."/>
            <person name="Kotiranta H."/>
            <person name="LaButti K.M."/>
            <person name="Lechner B.E."/>
            <person name="Liimatainen K."/>
            <person name="Lipzen A."/>
            <person name="Lukacs Z."/>
            <person name="Mihaltcheva S."/>
            <person name="Morgado L.N."/>
            <person name="Niskanen T."/>
            <person name="Noordeloos M.E."/>
            <person name="Ohm R.A."/>
            <person name="Ortiz-Santana B."/>
            <person name="Ovrebo C."/>
            <person name="Racz N."/>
            <person name="Riley R."/>
            <person name="Savchenko A."/>
            <person name="Shiryaev A."/>
            <person name="Soop K."/>
            <person name="Spirin V."/>
            <person name="Szebenyi C."/>
            <person name="Tomsovsky M."/>
            <person name="Tulloss R.E."/>
            <person name="Uehling J."/>
            <person name="Grigoriev I.V."/>
            <person name="Vagvolgyi C."/>
            <person name="Papp T."/>
            <person name="Martin F.M."/>
            <person name="Miettinen O."/>
            <person name="Hibbett D.S."/>
            <person name="Nagy L.G."/>
        </authorList>
    </citation>
    <scope>NUCLEOTIDE SEQUENCE [LARGE SCALE GENOMIC DNA]</scope>
    <source>
        <strain evidence="2 3">OMC1185</strain>
    </source>
</reference>
<evidence type="ECO:0000313" key="3">
    <source>
        <dbReference type="Proteomes" id="UP000305948"/>
    </source>
</evidence>
<dbReference type="Proteomes" id="UP000305948">
    <property type="component" value="Unassembled WGS sequence"/>
</dbReference>
<feature type="compositionally biased region" description="Basic and acidic residues" evidence="1">
    <location>
        <begin position="167"/>
        <end position="180"/>
    </location>
</feature>
<dbReference type="EMBL" id="ML213503">
    <property type="protein sequence ID" value="TFK57689.1"/>
    <property type="molecule type" value="Genomic_DNA"/>
</dbReference>
<proteinExistence type="predicted"/>
<sequence length="180" mass="18453">MPASDDPMQTQPTLSMSPPSGALAPAHSGRRPSAISLSSLHRPAFPHKLDLSSTALKLDEADILAHSALASPVTLAPKSARPTASTEFPPDFLSGLAGASEAPVDMDLTTPELHASGNVDAAGTGNSADKPIELDLDMDVDADIFGPPPGSSDTNTNNAQGSGWDSHGGHGDIRRSRSSQ</sequence>
<gene>
    <name evidence="2" type="ORF">OE88DRAFT_1651557</name>
</gene>
<protein>
    <submittedName>
        <fullName evidence="2">Uncharacterized protein</fullName>
    </submittedName>
</protein>
<evidence type="ECO:0000256" key="1">
    <source>
        <dbReference type="SAM" id="MobiDB-lite"/>
    </source>
</evidence>
<feature type="region of interest" description="Disordered" evidence="1">
    <location>
        <begin position="1"/>
        <end position="41"/>
    </location>
</feature>
<organism evidence="2 3">
    <name type="scientific">Heliocybe sulcata</name>
    <dbReference type="NCBI Taxonomy" id="5364"/>
    <lineage>
        <taxon>Eukaryota</taxon>
        <taxon>Fungi</taxon>
        <taxon>Dikarya</taxon>
        <taxon>Basidiomycota</taxon>
        <taxon>Agaricomycotina</taxon>
        <taxon>Agaricomycetes</taxon>
        <taxon>Gloeophyllales</taxon>
        <taxon>Gloeophyllaceae</taxon>
        <taxon>Heliocybe</taxon>
    </lineage>
</organism>